<comment type="function">
    <text evidence="13">Broad specificity mitochondrial dioxygenase that mediates the asymmetric oxidative cleavage of carotenoids. Cleaves carotenes (pure hydrocarbon carotenoids) such as all-trans-beta-carotene and lycopene as well as xanthophylls (oxygenated carotenoids) such as zeaxanthin, lutein and beta-cryptoxanthin at both the 9,10 and the 9',10' carbon-carbon double bond. Through its function in carotenoids metabolism regulates oxidative stress and the production of important signaling molecules.</text>
</comment>
<evidence type="ECO:0000256" key="15">
    <source>
        <dbReference type="ARBA" id="ARBA00047747"/>
    </source>
</evidence>
<evidence type="ECO:0000256" key="6">
    <source>
        <dbReference type="ARBA" id="ARBA00023004"/>
    </source>
</evidence>
<feature type="binding site" evidence="23">
    <location>
        <position position="524"/>
    </location>
    <ligand>
        <name>Fe cation</name>
        <dbReference type="ChEBI" id="CHEBI:24875"/>
        <note>catalytic</note>
    </ligand>
</feature>
<dbReference type="GO" id="GO:0046872">
    <property type="term" value="F:metal ion binding"/>
    <property type="evidence" value="ECO:0007669"/>
    <property type="project" value="UniProtKB-KW"/>
</dbReference>
<evidence type="ECO:0000256" key="4">
    <source>
        <dbReference type="ARBA" id="ARBA00022964"/>
    </source>
</evidence>
<comment type="catalytic activity">
    <reaction evidence="15">
        <text>5-cis-lycopene + O2 = 5-cis-10'-apo-lycopenal + (3E,5E)-6,10-dimethylundeca-3,5,9-trien-2-one</text>
        <dbReference type="Rhea" id="RHEA:68444"/>
        <dbReference type="ChEBI" id="CHEBI:15379"/>
        <dbReference type="ChEBI" id="CHEBI:67207"/>
        <dbReference type="ChEBI" id="CHEBI:177905"/>
        <dbReference type="ChEBI" id="CHEBI:177906"/>
    </reaction>
    <physiologicalReaction direction="left-to-right" evidence="15">
        <dbReference type="Rhea" id="RHEA:68445"/>
    </physiologicalReaction>
</comment>
<evidence type="ECO:0000256" key="24">
    <source>
        <dbReference type="RuleBase" id="RU003799"/>
    </source>
</evidence>
<keyword evidence="6 23" id="KW-0408">Iron</keyword>
<comment type="subcellular location">
    <subcellularLocation>
        <location evidence="1">Mitochondrion</location>
    </subcellularLocation>
</comment>
<accession>A0A8C5Q313</accession>
<comment type="catalytic activity">
    <reaction evidence="18">
        <text>all-trans-zeaxanthin + 2 O2 = 4,9-dimethyldodeca-2,4,6,8,10-pentaenedial + 2 (3R)-hydroxy-beta-ionone</text>
        <dbReference type="Rhea" id="RHEA:26393"/>
        <dbReference type="ChEBI" id="CHEBI:15379"/>
        <dbReference type="ChEBI" id="CHEBI:27547"/>
        <dbReference type="ChEBI" id="CHEBI:53171"/>
        <dbReference type="ChEBI" id="CHEBI:53173"/>
    </reaction>
    <physiologicalReaction direction="left-to-right" evidence="18">
        <dbReference type="Rhea" id="RHEA:26394"/>
    </physiologicalReaction>
</comment>
<evidence type="ECO:0000256" key="10">
    <source>
        <dbReference type="ARBA" id="ARBA00036274"/>
    </source>
</evidence>
<sequence>MQARCAEIPVFKLFKYGTSSFSSVGGLECIAPIIQTIPDVPKPTQAQIKGHIPKWINGSILQVGAGKFEFGQDKYNSWFDGMALMSKFTVKDGSVTYSSRFLESDTYKRNKEENRITVSEYGTLASPNSSVQNSEIPLSDNCNTSWVTYKGDYYVTRENNFMHKVDIDTLESLGKVNWSEFISGCSASVHPHYEKDGATINMVTSCEAEGIRYKIIRIPHGKSHPGDTLEGARVIGSVTPTDRTRINYFHSFGMTENYIIFVEQPLMLNMSPEKALIDSFCLESDKPIVFHVVNKHTGKPHSMTFYTEPFLCFHHINAFEDQGNIVMDLCCLRDIGYLPIYTLENMRKSGRALEELYEKTVKAYPRRFVLPLDTQDVDLKPMEYSSAAVRRRDDGQAWCTPEDLHDDSLTLCGLQFPVINYSKYNTKKYRYVYGCGYHHLIGDSLIKMDLKTKRYKVWKDRGFYPSEPVFVPYPDSDREDQGVILSSVVTPHQNLNAFLLVLDAMDFSEIGRAELPVRMPYSFHARPGQKKETL</sequence>
<dbReference type="GO" id="GO:0010436">
    <property type="term" value="F:carotenoid dioxygenase activity"/>
    <property type="evidence" value="ECO:0007669"/>
    <property type="project" value="TreeGrafter"/>
</dbReference>
<dbReference type="Proteomes" id="UP000694569">
    <property type="component" value="Unplaced"/>
</dbReference>
<name>A0A8C5Q313_9ANUR</name>
<evidence type="ECO:0000256" key="22">
    <source>
        <dbReference type="ARBA" id="ARBA00049207"/>
    </source>
</evidence>
<evidence type="ECO:0000256" key="2">
    <source>
        <dbReference type="ARBA" id="ARBA00006787"/>
    </source>
</evidence>
<evidence type="ECO:0000256" key="19">
    <source>
        <dbReference type="ARBA" id="ARBA00048862"/>
    </source>
</evidence>
<evidence type="ECO:0000256" key="7">
    <source>
        <dbReference type="ARBA" id="ARBA00023098"/>
    </source>
</evidence>
<evidence type="ECO:0000256" key="8">
    <source>
        <dbReference type="ARBA" id="ARBA00023128"/>
    </source>
</evidence>
<keyword evidence="5" id="KW-0560">Oxidoreductase</keyword>
<dbReference type="GO" id="GO:0042574">
    <property type="term" value="P:retinal metabolic process"/>
    <property type="evidence" value="ECO:0007669"/>
    <property type="project" value="TreeGrafter"/>
</dbReference>
<comment type="catalytic activity">
    <reaction evidence="10">
        <text>(3R,6R)-3-hydroxy-10'-apo-alpha-carotenal + O2 = (3R,6R)-hydroxy-alpha-ionone + 4,9-dimethyldodeca-2,4,6,8,10-pentaenedial</text>
        <dbReference type="Rhea" id="RHEA:68436"/>
        <dbReference type="ChEBI" id="CHEBI:15379"/>
        <dbReference type="ChEBI" id="CHEBI:53171"/>
        <dbReference type="ChEBI" id="CHEBI:177903"/>
        <dbReference type="ChEBI" id="CHEBI:177904"/>
    </reaction>
    <physiologicalReaction direction="left-to-right" evidence="10">
        <dbReference type="Rhea" id="RHEA:68437"/>
    </physiologicalReaction>
</comment>
<comment type="catalytic activity">
    <reaction evidence="20">
        <text>all-trans-beta-carotene + O2 = beta-ionone + all-trans-10'-apo-beta-carotenal</text>
        <dbReference type="Rhea" id="RHEA:26389"/>
        <dbReference type="ChEBI" id="CHEBI:15379"/>
        <dbReference type="ChEBI" id="CHEBI:17579"/>
        <dbReference type="ChEBI" id="CHEBI:32325"/>
        <dbReference type="ChEBI" id="CHEBI:53153"/>
        <dbReference type="EC" id="1.13.11.71"/>
    </reaction>
    <physiologicalReaction direction="left-to-right" evidence="20">
        <dbReference type="Rhea" id="RHEA:26390"/>
    </physiologicalReaction>
</comment>
<evidence type="ECO:0000256" key="23">
    <source>
        <dbReference type="PIRSR" id="PIRSR604294-1"/>
    </source>
</evidence>
<dbReference type="GeneTree" id="ENSGT00950000182913"/>
<evidence type="ECO:0000313" key="25">
    <source>
        <dbReference type="Ensembl" id="ENSLLEP00000031751.1"/>
    </source>
</evidence>
<evidence type="ECO:0000256" key="16">
    <source>
        <dbReference type="ARBA" id="ARBA00047865"/>
    </source>
</evidence>
<dbReference type="InterPro" id="IPR004294">
    <property type="entry name" value="Carotenoid_Oase"/>
</dbReference>
<evidence type="ECO:0000256" key="13">
    <source>
        <dbReference type="ARBA" id="ARBA00045336"/>
    </source>
</evidence>
<dbReference type="PANTHER" id="PTHR10543">
    <property type="entry name" value="BETA-CAROTENE DIOXYGENASE"/>
    <property type="match status" value="1"/>
</dbReference>
<reference evidence="25" key="2">
    <citation type="submission" date="2025-09" db="UniProtKB">
        <authorList>
            <consortium name="Ensembl"/>
        </authorList>
    </citation>
    <scope>IDENTIFICATION</scope>
</reference>
<dbReference type="OrthoDB" id="407010at2759"/>
<keyword evidence="7" id="KW-0443">Lipid metabolism</keyword>
<comment type="similarity">
    <text evidence="2 24">Belongs to the carotenoid oxygenase family.</text>
</comment>
<evidence type="ECO:0000256" key="1">
    <source>
        <dbReference type="ARBA" id="ARBA00004173"/>
    </source>
</evidence>
<keyword evidence="3 23" id="KW-0479">Metal-binding</keyword>
<feature type="binding site" evidence="23">
    <location>
        <position position="190"/>
    </location>
    <ligand>
        <name>Fe cation</name>
        <dbReference type="ChEBI" id="CHEBI:24875"/>
        <note>catalytic</note>
    </ligand>
</feature>
<evidence type="ECO:0000256" key="3">
    <source>
        <dbReference type="ARBA" id="ARBA00022723"/>
    </source>
</evidence>
<dbReference type="PANTHER" id="PTHR10543:SF122">
    <property type="entry name" value="CAROTENOID-CLEAVING DIOXYGENASE, MITOCHONDRIAL"/>
    <property type="match status" value="1"/>
</dbReference>
<dbReference type="GO" id="GO:0005739">
    <property type="term" value="C:mitochondrion"/>
    <property type="evidence" value="ECO:0007669"/>
    <property type="project" value="UniProtKB-SubCell"/>
</dbReference>
<comment type="catalytic activity">
    <reaction evidence="14">
        <text>(3R)-3-hydroxy-10'-apo-beta-carotenal + O2 = 4,9-dimethyldodeca-2,4,6,8,10-pentaenedial + (3R)-hydroxy-beta-ionone</text>
        <dbReference type="Rhea" id="RHEA:68424"/>
        <dbReference type="ChEBI" id="CHEBI:15379"/>
        <dbReference type="ChEBI" id="CHEBI:53171"/>
        <dbReference type="ChEBI" id="CHEBI:53173"/>
        <dbReference type="ChEBI" id="CHEBI:177902"/>
    </reaction>
    <physiologicalReaction direction="left-to-right" evidence="14">
        <dbReference type="Rhea" id="RHEA:68425"/>
    </physiologicalReaction>
</comment>
<dbReference type="Pfam" id="PF03055">
    <property type="entry name" value="RPE65"/>
    <property type="match status" value="1"/>
</dbReference>
<comment type="catalytic activity">
    <reaction evidence="22">
        <text>13-cis-lycopene + O2 = 13-cis-10'-apo-lycopenal + (3E,5E)-6,10-dimethylundeca-3,5,9-trien-2-one</text>
        <dbReference type="Rhea" id="RHEA:68448"/>
        <dbReference type="ChEBI" id="CHEBI:15379"/>
        <dbReference type="ChEBI" id="CHEBI:67207"/>
        <dbReference type="ChEBI" id="CHEBI:177907"/>
        <dbReference type="ChEBI" id="CHEBI:177908"/>
    </reaction>
    <physiologicalReaction direction="left-to-right" evidence="22">
        <dbReference type="Rhea" id="RHEA:68449"/>
    </physiologicalReaction>
</comment>
<protein>
    <recommendedName>
        <fullName evidence="12">Carotenoid-cleaving dioxygenase, mitochondrial</fullName>
        <ecNumber evidence="11">1.13.11.71</ecNumber>
    </recommendedName>
</protein>
<keyword evidence="8" id="KW-0496">Mitochondrion</keyword>
<evidence type="ECO:0000256" key="21">
    <source>
        <dbReference type="ARBA" id="ARBA00049190"/>
    </source>
</evidence>
<feature type="binding site" evidence="23">
    <location>
        <position position="250"/>
    </location>
    <ligand>
        <name>Fe cation</name>
        <dbReference type="ChEBI" id="CHEBI:24875"/>
        <note>catalytic</note>
    </ligand>
</feature>
<comment type="cofactor">
    <cofactor evidence="23">
        <name>Fe(2+)</name>
        <dbReference type="ChEBI" id="CHEBI:29033"/>
    </cofactor>
    <text evidence="23">Binds 1 Fe(2+) ion per subunit.</text>
</comment>
<evidence type="ECO:0000256" key="12">
    <source>
        <dbReference type="ARBA" id="ARBA00040536"/>
    </source>
</evidence>
<keyword evidence="4" id="KW-0223">Dioxygenase</keyword>
<dbReference type="EC" id="1.13.11.71" evidence="11"/>
<comment type="catalytic activity">
    <reaction evidence="21">
        <text>beta-cryptoxanthin + O2 = all-trans-10'-apo-beta-carotenal + (3R)-hydroxy-beta-ionone</text>
        <dbReference type="Rhea" id="RHEA:68440"/>
        <dbReference type="ChEBI" id="CHEBI:10362"/>
        <dbReference type="ChEBI" id="CHEBI:15379"/>
        <dbReference type="ChEBI" id="CHEBI:53153"/>
        <dbReference type="ChEBI" id="CHEBI:53173"/>
    </reaction>
    <physiologicalReaction direction="left-to-right" evidence="21">
        <dbReference type="Rhea" id="RHEA:68441"/>
    </physiologicalReaction>
</comment>
<dbReference type="AlphaFoldDB" id="A0A8C5Q313"/>
<organism evidence="25 26">
    <name type="scientific">Leptobrachium leishanense</name>
    <name type="common">Leishan spiny toad</name>
    <dbReference type="NCBI Taxonomy" id="445787"/>
    <lineage>
        <taxon>Eukaryota</taxon>
        <taxon>Metazoa</taxon>
        <taxon>Chordata</taxon>
        <taxon>Craniata</taxon>
        <taxon>Vertebrata</taxon>
        <taxon>Euteleostomi</taxon>
        <taxon>Amphibia</taxon>
        <taxon>Batrachia</taxon>
        <taxon>Anura</taxon>
        <taxon>Pelobatoidea</taxon>
        <taxon>Megophryidae</taxon>
        <taxon>Leptobrachium</taxon>
    </lineage>
</organism>
<evidence type="ECO:0000256" key="11">
    <source>
        <dbReference type="ARBA" id="ARBA00038847"/>
    </source>
</evidence>
<evidence type="ECO:0000256" key="14">
    <source>
        <dbReference type="ARBA" id="ARBA00047577"/>
    </source>
</evidence>
<dbReference type="Ensembl" id="ENSLLET00000032969.1">
    <property type="protein sequence ID" value="ENSLLEP00000031751.1"/>
    <property type="gene ID" value="ENSLLEG00000020108.1"/>
</dbReference>
<dbReference type="GO" id="GO:0016121">
    <property type="term" value="P:carotene catabolic process"/>
    <property type="evidence" value="ECO:0007669"/>
    <property type="project" value="TreeGrafter"/>
</dbReference>
<evidence type="ECO:0000313" key="26">
    <source>
        <dbReference type="Proteomes" id="UP000694569"/>
    </source>
</evidence>
<dbReference type="GO" id="GO:0003834">
    <property type="term" value="F:beta-carotene 15,15'-dioxygenase activity"/>
    <property type="evidence" value="ECO:0007669"/>
    <property type="project" value="TreeGrafter"/>
</dbReference>
<evidence type="ECO:0000256" key="5">
    <source>
        <dbReference type="ARBA" id="ARBA00023002"/>
    </source>
</evidence>
<reference evidence="25" key="1">
    <citation type="submission" date="2025-08" db="UniProtKB">
        <authorList>
            <consortium name="Ensembl"/>
        </authorList>
    </citation>
    <scope>IDENTIFICATION</scope>
</reference>
<keyword evidence="26" id="KW-1185">Reference proteome</keyword>
<comment type="catalytic activity">
    <reaction evidence="19">
        <text>lutein + O2 = (3R,6R)-3-hydroxy-10'-apo-alpha-carotenal + (3R)-hydroxy-beta-ionone</text>
        <dbReference type="Rhea" id="RHEA:68432"/>
        <dbReference type="ChEBI" id="CHEBI:15379"/>
        <dbReference type="ChEBI" id="CHEBI:28838"/>
        <dbReference type="ChEBI" id="CHEBI:53173"/>
        <dbReference type="ChEBI" id="CHEBI:177903"/>
    </reaction>
    <physiologicalReaction direction="left-to-right" evidence="19">
        <dbReference type="Rhea" id="RHEA:68433"/>
    </physiologicalReaction>
</comment>
<comment type="catalytic activity">
    <reaction evidence="17">
        <text>all-trans-10'-apo-beta-carotenal + O2 = beta-ionone + 4,9-dimethyldodeca-2,4,6,8,10-pentaenedial</text>
        <dbReference type="Rhea" id="RHEA:68452"/>
        <dbReference type="ChEBI" id="CHEBI:15379"/>
        <dbReference type="ChEBI" id="CHEBI:32325"/>
        <dbReference type="ChEBI" id="CHEBI:53153"/>
        <dbReference type="ChEBI" id="CHEBI:53171"/>
    </reaction>
    <physiologicalReaction direction="left-to-right" evidence="17">
        <dbReference type="Rhea" id="RHEA:68453"/>
    </physiologicalReaction>
</comment>
<proteinExistence type="inferred from homology"/>
<comment type="catalytic activity">
    <reaction evidence="9">
        <text>all-trans-zeaxanthin + O2 = (3R)-3-hydroxy-10'-apo-beta-carotenal + (3R)-hydroxy-beta-ionone</text>
        <dbReference type="Rhea" id="RHEA:68104"/>
        <dbReference type="ChEBI" id="CHEBI:15379"/>
        <dbReference type="ChEBI" id="CHEBI:27547"/>
        <dbReference type="ChEBI" id="CHEBI:53173"/>
        <dbReference type="ChEBI" id="CHEBI:177902"/>
    </reaction>
    <physiologicalReaction direction="left-to-right" evidence="9">
        <dbReference type="Rhea" id="RHEA:68105"/>
    </physiologicalReaction>
</comment>
<evidence type="ECO:0000256" key="9">
    <source>
        <dbReference type="ARBA" id="ARBA00035797"/>
    </source>
</evidence>
<evidence type="ECO:0000256" key="18">
    <source>
        <dbReference type="ARBA" id="ARBA00048381"/>
    </source>
</evidence>
<feature type="binding site" evidence="23">
    <location>
        <position position="314"/>
    </location>
    <ligand>
        <name>Fe cation</name>
        <dbReference type="ChEBI" id="CHEBI:24875"/>
        <note>catalytic</note>
    </ligand>
</feature>
<comment type="catalytic activity">
    <reaction evidence="16">
        <text>lutein + O2 = (3R,6R)-hydroxy-alpha-ionone + (3R)-3-hydroxy-10'-apo-beta-carotenal</text>
        <dbReference type="Rhea" id="RHEA:68428"/>
        <dbReference type="ChEBI" id="CHEBI:15379"/>
        <dbReference type="ChEBI" id="CHEBI:28838"/>
        <dbReference type="ChEBI" id="CHEBI:177902"/>
        <dbReference type="ChEBI" id="CHEBI:177904"/>
    </reaction>
    <physiologicalReaction direction="left-to-right" evidence="16">
        <dbReference type="Rhea" id="RHEA:68429"/>
    </physiologicalReaction>
</comment>
<evidence type="ECO:0000256" key="20">
    <source>
        <dbReference type="ARBA" id="ARBA00049156"/>
    </source>
</evidence>
<dbReference type="GO" id="GO:0102076">
    <property type="term" value="F:beta,beta-carotene-9',10'-cleaving oxygenase activity"/>
    <property type="evidence" value="ECO:0007669"/>
    <property type="project" value="UniProtKB-EC"/>
</dbReference>
<evidence type="ECO:0000256" key="17">
    <source>
        <dbReference type="ARBA" id="ARBA00048043"/>
    </source>
</evidence>